<keyword evidence="2" id="KW-0812">Transmembrane</keyword>
<feature type="transmembrane region" description="Helical" evidence="2">
    <location>
        <begin position="6"/>
        <end position="25"/>
    </location>
</feature>
<reference evidence="3 4" key="1">
    <citation type="submission" date="2018-08" db="EMBL/GenBank/DDBJ databases">
        <title>Sequencing the genomes of 1000 actinobacteria strains.</title>
        <authorList>
            <person name="Klenk H.-P."/>
        </authorList>
    </citation>
    <scope>NUCLEOTIDE SEQUENCE [LARGE SCALE GENOMIC DNA]</scope>
    <source>
        <strain evidence="3 4">DSM 43927</strain>
    </source>
</reference>
<feature type="region of interest" description="Disordered" evidence="1">
    <location>
        <begin position="304"/>
        <end position="323"/>
    </location>
</feature>
<feature type="transmembrane region" description="Helical" evidence="2">
    <location>
        <begin position="103"/>
        <end position="120"/>
    </location>
</feature>
<dbReference type="RefSeq" id="WP_116023753.1">
    <property type="nucleotide sequence ID" value="NZ_QTTT01000001.1"/>
</dbReference>
<keyword evidence="2" id="KW-1133">Transmembrane helix</keyword>
<dbReference type="Proteomes" id="UP000256661">
    <property type="component" value="Unassembled WGS sequence"/>
</dbReference>
<accession>A0A3D9T0E6</accession>
<feature type="transmembrane region" description="Helical" evidence="2">
    <location>
        <begin position="173"/>
        <end position="198"/>
    </location>
</feature>
<keyword evidence="4" id="KW-1185">Reference proteome</keyword>
<dbReference type="EMBL" id="QTTT01000001">
    <property type="protein sequence ID" value="REE98274.1"/>
    <property type="molecule type" value="Genomic_DNA"/>
</dbReference>
<protein>
    <recommendedName>
        <fullName evidence="5">Magnesium transporter NIPA</fullName>
    </recommendedName>
</protein>
<feature type="transmembrane region" description="Helical" evidence="2">
    <location>
        <begin position="243"/>
        <end position="263"/>
    </location>
</feature>
<organism evidence="3 4">
    <name type="scientific">Thermomonospora umbrina</name>
    <dbReference type="NCBI Taxonomy" id="111806"/>
    <lineage>
        <taxon>Bacteria</taxon>
        <taxon>Bacillati</taxon>
        <taxon>Actinomycetota</taxon>
        <taxon>Actinomycetes</taxon>
        <taxon>Streptosporangiales</taxon>
        <taxon>Thermomonosporaceae</taxon>
        <taxon>Thermomonospora</taxon>
    </lineage>
</organism>
<dbReference type="AlphaFoldDB" id="A0A3D9T0E6"/>
<feature type="transmembrane region" description="Helical" evidence="2">
    <location>
        <begin position="72"/>
        <end position="91"/>
    </location>
</feature>
<dbReference type="OrthoDB" id="3476400at2"/>
<evidence type="ECO:0000313" key="3">
    <source>
        <dbReference type="EMBL" id="REE98274.1"/>
    </source>
</evidence>
<feature type="transmembrane region" description="Helical" evidence="2">
    <location>
        <begin position="275"/>
        <end position="292"/>
    </location>
</feature>
<comment type="caution">
    <text evidence="3">The sequence shown here is derived from an EMBL/GenBank/DDBJ whole genome shotgun (WGS) entry which is preliminary data.</text>
</comment>
<evidence type="ECO:0000313" key="4">
    <source>
        <dbReference type="Proteomes" id="UP000256661"/>
    </source>
</evidence>
<dbReference type="PANTHER" id="PTHR40761:SF1">
    <property type="entry name" value="CONSERVED INTEGRAL MEMBRANE ALANINE VALINE AND LEUCINE RICH PROTEIN-RELATED"/>
    <property type="match status" value="1"/>
</dbReference>
<keyword evidence="2" id="KW-0472">Membrane</keyword>
<feature type="transmembrane region" description="Helical" evidence="2">
    <location>
        <begin position="218"/>
        <end position="236"/>
    </location>
</feature>
<dbReference type="PANTHER" id="PTHR40761">
    <property type="entry name" value="CONSERVED INTEGRAL MEMBRANE ALANINE VALINE AND LEUCINE RICH PROTEIN-RELATED"/>
    <property type="match status" value="1"/>
</dbReference>
<gene>
    <name evidence="3" type="ORF">DFJ69_3758</name>
</gene>
<evidence type="ECO:0000256" key="1">
    <source>
        <dbReference type="SAM" id="MobiDB-lite"/>
    </source>
</evidence>
<evidence type="ECO:0000256" key="2">
    <source>
        <dbReference type="SAM" id="Phobius"/>
    </source>
</evidence>
<feature type="transmembrane region" description="Helical" evidence="2">
    <location>
        <begin position="140"/>
        <end position="161"/>
    </location>
</feature>
<name>A0A3D9T0E6_9ACTN</name>
<proteinExistence type="predicted"/>
<sequence length="323" mass="34061">MGAVVLASAAPVAYVTAFAIFKTTASRMPTLSGSRPIHTTRHLALNPIWMFGLFTMVTGLITQSVVMTTLPVSAVVPMYGPVMLVLLLIAIANFGERVQAGEIKALSVLVLALLFLAAAGDLLSGDDPPSSSGPWDASVALWKLGLVVVPSVVIPMWLFTVRDRPVAGRHAKRITGVSFGIGAGILVGCAESSGASMAHLVKNNPDDYVNALLASPHPYVVVVTGLLGLGLAQIGLQRCRLSVVIVVLAVSSKASMWLTGILVYGQPWPQTSGKFFLTGMGLVLCCASVMLLPRHEPEEDEYYESEAAEDASPREVTGHVSTI</sequence>
<evidence type="ECO:0008006" key="5">
    <source>
        <dbReference type="Google" id="ProtNLM"/>
    </source>
</evidence>
<feature type="transmembrane region" description="Helical" evidence="2">
    <location>
        <begin position="46"/>
        <end position="66"/>
    </location>
</feature>